<reference evidence="2 3" key="1">
    <citation type="submission" date="2021-03" db="EMBL/GenBank/DDBJ databases">
        <title>Tianweitania aestuarii sp. nov., isolated from a tidal flat.</title>
        <authorList>
            <person name="Park S."/>
            <person name="Yoon J.-H."/>
        </authorList>
    </citation>
    <scope>NUCLEOTIDE SEQUENCE [LARGE SCALE GENOMIC DNA]</scope>
    <source>
        <strain evidence="2 3">BSSL-BM11</strain>
    </source>
</reference>
<dbReference type="InterPro" id="IPR001173">
    <property type="entry name" value="Glyco_trans_2-like"/>
</dbReference>
<dbReference type="Pfam" id="PF00535">
    <property type="entry name" value="Glycos_transf_2"/>
    <property type="match status" value="2"/>
</dbReference>
<dbReference type="PANTHER" id="PTHR43179">
    <property type="entry name" value="RHAMNOSYLTRANSFERASE WBBL"/>
    <property type="match status" value="1"/>
</dbReference>
<feature type="domain" description="Glycosyltransferase 2-like" evidence="1">
    <location>
        <begin position="72"/>
        <end position="210"/>
    </location>
</feature>
<evidence type="ECO:0000313" key="2">
    <source>
        <dbReference type="EMBL" id="MBS9720216.1"/>
    </source>
</evidence>
<proteinExistence type="predicted"/>
<gene>
    <name evidence="2" type="ORF">JYU29_05890</name>
</gene>
<dbReference type="Proteomes" id="UP001297272">
    <property type="component" value="Unassembled WGS sequence"/>
</dbReference>
<dbReference type="EMBL" id="JAFMNX010000001">
    <property type="protein sequence ID" value="MBS9720216.1"/>
    <property type="molecule type" value="Genomic_DNA"/>
</dbReference>
<comment type="caution">
    <text evidence="2">The sequence shown here is derived from an EMBL/GenBank/DDBJ whole genome shotgun (WGS) entry which is preliminary data.</text>
</comment>
<dbReference type="CDD" id="cd04186">
    <property type="entry name" value="GT_2_like_c"/>
    <property type="match status" value="1"/>
</dbReference>
<keyword evidence="3" id="KW-1185">Reference proteome</keyword>
<dbReference type="Gene3D" id="3.90.550.10">
    <property type="entry name" value="Spore Coat Polysaccharide Biosynthesis Protein SpsA, Chain A"/>
    <property type="match status" value="2"/>
</dbReference>
<evidence type="ECO:0000313" key="3">
    <source>
        <dbReference type="Proteomes" id="UP001297272"/>
    </source>
</evidence>
<accession>A0ABS5RT26</accession>
<name>A0ABS5RT26_9HYPH</name>
<dbReference type="RefSeq" id="WP_213983768.1">
    <property type="nucleotide sequence ID" value="NZ_JAFMNX010000001.1"/>
</dbReference>
<sequence>MKQRWWYLQERYNTGGWSGIAESVRHALGDPQSSHPEASYLRWIALYDTLSSEDRSEIQRHIERLSYKPLISIVVPAYNTPADTFRQMIRSVQAQLYTNWELCIADDASPAAHVVEILKAFAKDDPRIKWVRRQSNGHISAASNSALELATGEFVALLDHDDILPEHALYHVALTLNAHPDAELIYSDEDKIDEDGRRYEPYFKPDYSYDQLLGQNVINHLGVYRLSTVKDIGGFTVGMEGSQDYDLVLRLVHSQHCSPDKIHHIPAVLYHWRQENGGTSFSQSQLERCVGLARDAINNQLAATTDGPKAIANPHVSAWHRIVWPLPSPQPLVSVIIPTRDRAQLVQQCVEGLLHRTAYDNLEIVIVDNESIEDETFGLFSELKQDPRVRIIRVEGAFNYSALNNEAARLASGEVLLLLNNDIDVMHEDWLREMVSLAMRSDVGAVGAKLYYADNRIQHAGVRLGAGYFNNGPGIAGHLGHLEGRTDTGYFGQLMLVRDVSAVTAACLAVRRDVYLQVDGLNETDLKVAFNDVDLCLRIREAGYRILWTPFAELYHFESVSRGSDLAPEKVKRFHSECQYMIDRWGSDLVNDPFYNPNFDNRAGDYQLAFPPRHRKPWLN</sequence>
<organism evidence="2 3">
    <name type="scientific">Tianweitania aestuarii</name>
    <dbReference type="NCBI Taxonomy" id="2814886"/>
    <lineage>
        <taxon>Bacteria</taxon>
        <taxon>Pseudomonadati</taxon>
        <taxon>Pseudomonadota</taxon>
        <taxon>Alphaproteobacteria</taxon>
        <taxon>Hyphomicrobiales</taxon>
        <taxon>Phyllobacteriaceae</taxon>
        <taxon>Tianweitania</taxon>
    </lineage>
</organism>
<dbReference type="PANTHER" id="PTHR43179:SF7">
    <property type="entry name" value="RHAMNOSYLTRANSFERASE WBBL"/>
    <property type="match status" value="1"/>
</dbReference>
<feature type="domain" description="Glycosyltransferase 2-like" evidence="1">
    <location>
        <begin position="334"/>
        <end position="458"/>
    </location>
</feature>
<protein>
    <submittedName>
        <fullName evidence="2">Glycosyltransferase family 2 protein</fullName>
    </submittedName>
</protein>
<evidence type="ECO:0000259" key="1">
    <source>
        <dbReference type="Pfam" id="PF00535"/>
    </source>
</evidence>
<dbReference type="InterPro" id="IPR029044">
    <property type="entry name" value="Nucleotide-diphossugar_trans"/>
</dbReference>
<dbReference type="CDD" id="cd04184">
    <property type="entry name" value="GT2_RfbC_Mx_like"/>
    <property type="match status" value="1"/>
</dbReference>
<dbReference type="SUPFAM" id="SSF53448">
    <property type="entry name" value="Nucleotide-diphospho-sugar transferases"/>
    <property type="match status" value="2"/>
</dbReference>